<evidence type="ECO:0000313" key="3">
    <source>
        <dbReference type="EMBL" id="KAA5538936.1"/>
    </source>
</evidence>
<sequence length="306" mass="34045">MLLSIRRRRAAFTLVELLVVIAIIGILVGLLLPAVQSAREAARRMQCSNNLKQVGLALHNYHDTFRSLPPAWADWDGLWATPLHTAHANAAILPFLEGSSVEDRYDYDVRWDHANNAPLANLMPVTYQCPSTPGAGEIEPNSQFQTSDYTYIRSDTGWVTDPTPNHSMFEQNEFRKFRDVLDGLSNTIMQYESAGRTTLYVHGRQTTAPAWWSGEYRAWAGHFDSSWMYPFQVTVDPASGPPSVTYFVGSDVINVANWGSPYSFHPGGVHVSLADGSVRFLTEFVDLDTLSAHTSIDGHEVAGELQ</sequence>
<gene>
    <name evidence="3" type="ORF">FYK55_25920</name>
</gene>
<feature type="transmembrane region" description="Helical" evidence="1">
    <location>
        <begin position="12"/>
        <end position="35"/>
    </location>
</feature>
<dbReference type="AlphaFoldDB" id="A0A5M6CVG9"/>
<dbReference type="InterPro" id="IPR012902">
    <property type="entry name" value="N_methyl_site"/>
</dbReference>
<comment type="caution">
    <text evidence="3">The sequence shown here is derived from an EMBL/GenBank/DDBJ whole genome shotgun (WGS) entry which is preliminary data.</text>
</comment>
<dbReference type="InterPro" id="IPR045584">
    <property type="entry name" value="Pilin-like"/>
</dbReference>
<dbReference type="RefSeq" id="WP_150079608.1">
    <property type="nucleotide sequence ID" value="NZ_VWOX01000024.1"/>
</dbReference>
<dbReference type="NCBIfam" id="TIGR04294">
    <property type="entry name" value="pre_pil_HX9DG"/>
    <property type="match status" value="1"/>
</dbReference>
<dbReference type="PANTHER" id="PTHR30093">
    <property type="entry name" value="GENERAL SECRETION PATHWAY PROTEIN G"/>
    <property type="match status" value="1"/>
</dbReference>
<dbReference type="Gene3D" id="3.30.700.10">
    <property type="entry name" value="Glycoprotein, Type 4 Pilin"/>
    <property type="match status" value="1"/>
</dbReference>
<dbReference type="Proteomes" id="UP000324479">
    <property type="component" value="Unassembled WGS sequence"/>
</dbReference>
<keyword evidence="1" id="KW-1133">Transmembrane helix</keyword>
<evidence type="ECO:0000256" key="1">
    <source>
        <dbReference type="SAM" id="Phobius"/>
    </source>
</evidence>
<feature type="domain" description="DUF1559" evidence="2">
    <location>
        <begin position="36"/>
        <end position="287"/>
    </location>
</feature>
<dbReference type="Pfam" id="PF07963">
    <property type="entry name" value="N_methyl"/>
    <property type="match status" value="1"/>
</dbReference>
<keyword evidence="1" id="KW-0472">Membrane</keyword>
<keyword evidence="4" id="KW-1185">Reference proteome</keyword>
<dbReference type="InterPro" id="IPR011453">
    <property type="entry name" value="DUF1559"/>
</dbReference>
<organism evidence="3 4">
    <name type="scientific">Roseiconus nitratireducens</name>
    <dbReference type="NCBI Taxonomy" id="2605748"/>
    <lineage>
        <taxon>Bacteria</taxon>
        <taxon>Pseudomonadati</taxon>
        <taxon>Planctomycetota</taxon>
        <taxon>Planctomycetia</taxon>
        <taxon>Pirellulales</taxon>
        <taxon>Pirellulaceae</taxon>
        <taxon>Roseiconus</taxon>
    </lineage>
</organism>
<evidence type="ECO:0000259" key="2">
    <source>
        <dbReference type="Pfam" id="PF07596"/>
    </source>
</evidence>
<dbReference type="InterPro" id="IPR027558">
    <property type="entry name" value="Pre_pil_HX9DG_C"/>
</dbReference>
<proteinExistence type="predicted"/>
<protein>
    <submittedName>
        <fullName evidence="3">DUF1559 domain-containing protein</fullName>
    </submittedName>
</protein>
<keyword evidence="1" id="KW-0812">Transmembrane</keyword>
<evidence type="ECO:0000313" key="4">
    <source>
        <dbReference type="Proteomes" id="UP000324479"/>
    </source>
</evidence>
<dbReference type="SUPFAM" id="SSF54523">
    <property type="entry name" value="Pili subunits"/>
    <property type="match status" value="1"/>
</dbReference>
<accession>A0A5M6CVG9</accession>
<reference evidence="3 4" key="1">
    <citation type="submission" date="2019-08" db="EMBL/GenBank/DDBJ databases">
        <authorList>
            <person name="Dhanesh K."/>
            <person name="Kumar G."/>
            <person name="Sasikala C."/>
            <person name="Venkata Ramana C."/>
        </authorList>
    </citation>
    <scope>NUCLEOTIDE SEQUENCE [LARGE SCALE GENOMIC DNA]</scope>
    <source>
        <strain evidence="3 4">JC645</strain>
    </source>
</reference>
<dbReference type="EMBL" id="VWOX01000024">
    <property type="protein sequence ID" value="KAA5538936.1"/>
    <property type="molecule type" value="Genomic_DNA"/>
</dbReference>
<dbReference type="PANTHER" id="PTHR30093:SF2">
    <property type="entry name" value="TYPE II SECRETION SYSTEM PROTEIN H"/>
    <property type="match status" value="1"/>
</dbReference>
<dbReference type="NCBIfam" id="TIGR02532">
    <property type="entry name" value="IV_pilin_GFxxxE"/>
    <property type="match status" value="1"/>
</dbReference>
<name>A0A5M6CVG9_9BACT</name>
<dbReference type="Pfam" id="PF07596">
    <property type="entry name" value="SBP_bac_10"/>
    <property type="match status" value="1"/>
</dbReference>